<sequence length="72" mass="8003">MDKVSIVGGFIKLDVPGRLARLAALQADIARLGEEQDICDSVQDFLSDRQVQLDLDDDEDPPRRGPGRPRSR</sequence>
<protein>
    <submittedName>
        <fullName evidence="2">Uncharacterized protein</fullName>
    </submittedName>
</protein>
<name>A0A4P8PQ79_9VIRU</name>
<dbReference type="EMBL" id="MK249213">
    <property type="protein sequence ID" value="QCQ85040.1"/>
    <property type="molecule type" value="Genomic_DNA"/>
</dbReference>
<dbReference type="Proteomes" id="UP000322066">
    <property type="component" value="Segment"/>
</dbReference>
<evidence type="ECO:0000313" key="2">
    <source>
        <dbReference type="EMBL" id="QCQ85040.1"/>
    </source>
</evidence>
<organism evidence="2">
    <name type="scientific">Blackfly microvirus SF02</name>
    <dbReference type="NCBI Taxonomy" id="2576452"/>
    <lineage>
        <taxon>Viruses</taxon>
        <taxon>Monodnaviria</taxon>
        <taxon>Sangervirae</taxon>
        <taxon>Phixviricota</taxon>
        <taxon>Malgrandaviricetes</taxon>
        <taxon>Petitvirales</taxon>
        <taxon>Microviridae</taxon>
        <taxon>Microvirus</taxon>
    </lineage>
</organism>
<accession>A0A4P8PQ79</accession>
<evidence type="ECO:0000256" key="1">
    <source>
        <dbReference type="SAM" id="MobiDB-lite"/>
    </source>
</evidence>
<feature type="region of interest" description="Disordered" evidence="1">
    <location>
        <begin position="50"/>
        <end position="72"/>
    </location>
</feature>
<reference evidence="2" key="1">
    <citation type="submission" date="2018-12" db="EMBL/GenBank/DDBJ databases">
        <title>Singled stranded DNA viruses identified in blackflies (Austrosimulium ungulatum) sampled in New Zealand.</title>
        <authorList>
            <person name="Kraberger S."/>
            <person name="Fontenele R.S."/>
            <person name="Schmidlin K."/>
            <person name="Walters M."/>
            <person name="Varsani A."/>
        </authorList>
    </citation>
    <scope>NUCLEOTIDE SEQUENCE [LARGE SCALE GENOMIC DNA]</scope>
    <source>
        <strain evidence="2">164</strain>
    </source>
</reference>
<proteinExistence type="predicted"/>